<sequence>MGRSGSYLIELVPDKQRECFSSEKPYCRVPDAVGISINVFLSGEATELSLDNADGFHAERVRANVLYVMICKQVAGCLTSPHRIQPVTQAPTGIGWIHYHAIAESLQCQTSEMDANPDFVPRMDA</sequence>
<dbReference type="EMBL" id="GL636490">
    <property type="protein sequence ID" value="EFW19509.1"/>
    <property type="molecule type" value="Genomic_DNA"/>
</dbReference>
<dbReference type="VEuPathDB" id="FungiDB:D8B26_007732"/>
<accession>E9D2U4</accession>
<dbReference type="HOGENOM" id="CLU_1992429_0_0_1"/>
<dbReference type="VEuPathDB" id="FungiDB:CPSG_03892"/>
<dbReference type="Proteomes" id="UP000002497">
    <property type="component" value="Unassembled WGS sequence"/>
</dbReference>
<reference evidence="2" key="2">
    <citation type="submission" date="2010-03" db="EMBL/GenBank/DDBJ databases">
        <title>The genome sequence of Coccidioides posadasii strain Silveira.</title>
        <authorList>
            <consortium name="The Broad Institute Genome Sequencing Center for Infectious Disease"/>
            <person name="Neafsey D."/>
            <person name="Orbach M."/>
            <person name="Henn M.R."/>
            <person name="Cole G.T."/>
            <person name="Galgiani J."/>
            <person name="Gardner M.J."/>
            <person name="Kirkland T.N."/>
            <person name="Taylor J.W."/>
            <person name="Young S.K."/>
            <person name="Zeng Q."/>
            <person name="Koehrsen M."/>
            <person name="Alvarado L."/>
            <person name="Berlin A."/>
            <person name="Borenstein D."/>
            <person name="Chapman S.B."/>
            <person name="Chen Z."/>
            <person name="Engels R."/>
            <person name="Freedman E."/>
            <person name="Gellesch M."/>
            <person name="Goldberg J."/>
            <person name="Griggs A."/>
            <person name="Gujja S."/>
            <person name="Heilman E."/>
            <person name="Heiman D."/>
            <person name="Howarth C."/>
            <person name="Jen D."/>
            <person name="Larson L."/>
            <person name="Mehta T."/>
            <person name="Neiman D."/>
            <person name="Park D."/>
            <person name="Pearson M."/>
            <person name="Richards J."/>
            <person name="Roberts A."/>
            <person name="Saif S."/>
            <person name="Shea T."/>
            <person name="Shenoy N."/>
            <person name="Sisk P."/>
            <person name="Stolte C."/>
            <person name="Sykes S."/>
            <person name="Walk T."/>
            <person name="White J."/>
            <person name="Yandava C."/>
            <person name="Haas B."/>
            <person name="Nusbaum C."/>
            <person name="Birren B."/>
        </authorList>
    </citation>
    <scope>NUCLEOTIDE SEQUENCE [LARGE SCALE GENOMIC DNA]</scope>
    <source>
        <strain evidence="2">RMSCC 757 / Silveira</strain>
    </source>
</reference>
<name>E9D2U4_COCPS</name>
<keyword evidence="2" id="KW-1185">Reference proteome</keyword>
<evidence type="ECO:0000313" key="2">
    <source>
        <dbReference type="Proteomes" id="UP000002497"/>
    </source>
</evidence>
<proteinExistence type="predicted"/>
<protein>
    <submittedName>
        <fullName evidence="1">Predicted protein</fullName>
    </submittedName>
</protein>
<reference evidence="2" key="1">
    <citation type="journal article" date="2010" name="Genome Res.">
        <title>Population genomic sequencing of Coccidioides fungi reveals recent hybridization and transposon control.</title>
        <authorList>
            <person name="Neafsey D.E."/>
            <person name="Barker B.M."/>
            <person name="Sharpton T.J."/>
            <person name="Stajich J.E."/>
            <person name="Park D.J."/>
            <person name="Whiston E."/>
            <person name="Hung C.-Y."/>
            <person name="McMahan C."/>
            <person name="White J."/>
            <person name="Sykes S."/>
            <person name="Heiman D."/>
            <person name="Young S."/>
            <person name="Zeng Q."/>
            <person name="Abouelleil A."/>
            <person name="Aftuck L."/>
            <person name="Bessette D."/>
            <person name="Brown A."/>
            <person name="FitzGerald M."/>
            <person name="Lui A."/>
            <person name="Macdonald J.P."/>
            <person name="Priest M."/>
            <person name="Orbach M.J."/>
            <person name="Galgiani J.N."/>
            <person name="Kirkland T.N."/>
            <person name="Cole G.T."/>
            <person name="Birren B.W."/>
            <person name="Henn M.R."/>
            <person name="Taylor J.W."/>
            <person name="Rounsley S.D."/>
        </authorList>
    </citation>
    <scope>NUCLEOTIDE SEQUENCE [LARGE SCALE GENOMIC DNA]</scope>
    <source>
        <strain evidence="2">RMSCC 757 / Silveira</strain>
    </source>
</reference>
<evidence type="ECO:0000313" key="1">
    <source>
        <dbReference type="EMBL" id="EFW19509.1"/>
    </source>
</evidence>
<gene>
    <name evidence="1" type="ORF">CPSG_03892</name>
</gene>
<organism evidence="2">
    <name type="scientific">Coccidioides posadasii (strain RMSCC 757 / Silveira)</name>
    <name type="common">Valley fever fungus</name>
    <dbReference type="NCBI Taxonomy" id="443226"/>
    <lineage>
        <taxon>Eukaryota</taxon>
        <taxon>Fungi</taxon>
        <taxon>Dikarya</taxon>
        <taxon>Ascomycota</taxon>
        <taxon>Pezizomycotina</taxon>
        <taxon>Eurotiomycetes</taxon>
        <taxon>Eurotiomycetidae</taxon>
        <taxon>Onygenales</taxon>
        <taxon>Onygenaceae</taxon>
        <taxon>Coccidioides</taxon>
    </lineage>
</organism>
<dbReference type="AlphaFoldDB" id="E9D2U4"/>